<feature type="domain" description="FAD dependent oxidoreductase" evidence="6">
    <location>
        <begin position="41"/>
        <end position="389"/>
    </location>
</feature>
<keyword evidence="8" id="KW-1185">Reference proteome</keyword>
<dbReference type="AlphaFoldDB" id="A0A1V2L1K3"/>
<proteinExistence type="inferred from homology"/>
<dbReference type="EMBL" id="MPUK01000009">
    <property type="protein sequence ID" value="ONH65777.1"/>
    <property type="molecule type" value="Genomic_DNA"/>
</dbReference>
<evidence type="ECO:0000256" key="3">
    <source>
        <dbReference type="ARBA" id="ARBA00022630"/>
    </source>
</evidence>
<dbReference type="InterPro" id="IPR045170">
    <property type="entry name" value="MTOX"/>
</dbReference>
<dbReference type="Gene3D" id="3.30.9.10">
    <property type="entry name" value="D-Amino Acid Oxidase, subunit A, domain 2"/>
    <property type="match status" value="1"/>
</dbReference>
<evidence type="ECO:0000259" key="6">
    <source>
        <dbReference type="Pfam" id="PF01266"/>
    </source>
</evidence>
<accession>A0A1V2L1K3</accession>
<protein>
    <submittedName>
        <fullName evidence="7">L-pipecolate oxidase</fullName>
    </submittedName>
</protein>
<evidence type="ECO:0000256" key="4">
    <source>
        <dbReference type="ARBA" id="ARBA00022827"/>
    </source>
</evidence>
<dbReference type="Gene3D" id="3.50.50.60">
    <property type="entry name" value="FAD/NAD(P)-binding domain"/>
    <property type="match status" value="1"/>
</dbReference>
<dbReference type="OMA" id="DKQPYHE"/>
<evidence type="ECO:0000313" key="7">
    <source>
        <dbReference type="EMBL" id="ONH65777.1"/>
    </source>
</evidence>
<dbReference type="PANTHER" id="PTHR10961:SF15">
    <property type="entry name" value="FAD DEPENDENT OXIDOREDUCTASE DOMAIN-CONTAINING PROTEIN"/>
    <property type="match status" value="1"/>
</dbReference>
<dbReference type="InterPro" id="IPR036188">
    <property type="entry name" value="FAD/NAD-bd_sf"/>
</dbReference>
<dbReference type="Pfam" id="PF01266">
    <property type="entry name" value="DAO"/>
    <property type="match status" value="1"/>
</dbReference>
<comment type="caution">
    <text evidence="7">The sequence shown here is derived from an EMBL/GenBank/DDBJ whole genome shotgun (WGS) entry which is preliminary data.</text>
</comment>
<keyword evidence="3" id="KW-0285">Flavoprotein</keyword>
<gene>
    <name evidence="7" type="ORF">BON22_4231</name>
</gene>
<comment type="cofactor">
    <cofactor evidence="1">
        <name>FAD</name>
        <dbReference type="ChEBI" id="CHEBI:57692"/>
    </cofactor>
</comment>
<evidence type="ECO:0000256" key="1">
    <source>
        <dbReference type="ARBA" id="ARBA00001974"/>
    </source>
</evidence>
<comment type="similarity">
    <text evidence="2">Belongs to the MSOX/MTOX family.</text>
</comment>
<dbReference type="STRING" id="36022.A0A1V2L1K3"/>
<reference evidence="8" key="1">
    <citation type="journal article" date="2017" name="Genome Announc.">
        <title>Genome sequences of Cyberlindnera fabianii 65, Pichia kudriavzevii 129, and Saccharomyces cerevisiae 131 isolated from fermented masau fruits in Zimbabwe.</title>
        <authorList>
            <person name="van Rijswijck I.M.H."/>
            <person name="Derks M.F.L."/>
            <person name="Abee T."/>
            <person name="de Ridder D."/>
            <person name="Smid E.J."/>
        </authorList>
    </citation>
    <scope>NUCLEOTIDE SEQUENCE [LARGE SCALE GENOMIC DNA]</scope>
    <source>
        <strain evidence="8">65</strain>
    </source>
</reference>
<dbReference type="SUPFAM" id="SSF51905">
    <property type="entry name" value="FAD/NAD(P)-binding domain"/>
    <property type="match status" value="1"/>
</dbReference>
<name>A0A1V2L1K3_CYBFA</name>
<dbReference type="VEuPathDB" id="FungiDB:BON22_4231"/>
<evidence type="ECO:0000313" key="8">
    <source>
        <dbReference type="Proteomes" id="UP000189513"/>
    </source>
</evidence>
<dbReference type="GO" id="GO:0050660">
    <property type="term" value="F:flavin adenine dinucleotide binding"/>
    <property type="evidence" value="ECO:0007669"/>
    <property type="project" value="InterPro"/>
</dbReference>
<keyword evidence="5" id="KW-0560">Oxidoreductase</keyword>
<dbReference type="Proteomes" id="UP000189513">
    <property type="component" value="Unassembled WGS sequence"/>
</dbReference>
<dbReference type="PANTHER" id="PTHR10961">
    <property type="entry name" value="PEROXISOMAL SARCOSINE OXIDASE"/>
    <property type="match status" value="1"/>
</dbReference>
<organism evidence="7 8">
    <name type="scientific">Cyberlindnera fabianii</name>
    <name type="common">Yeast</name>
    <name type="synonym">Hansenula fabianii</name>
    <dbReference type="NCBI Taxonomy" id="36022"/>
    <lineage>
        <taxon>Eukaryota</taxon>
        <taxon>Fungi</taxon>
        <taxon>Dikarya</taxon>
        <taxon>Ascomycota</taxon>
        <taxon>Saccharomycotina</taxon>
        <taxon>Saccharomycetes</taxon>
        <taxon>Phaffomycetales</taxon>
        <taxon>Phaffomycetaceae</taxon>
        <taxon>Cyberlindnera</taxon>
    </lineage>
</organism>
<dbReference type="GO" id="GO:0008115">
    <property type="term" value="F:sarcosine oxidase activity"/>
    <property type="evidence" value="ECO:0007669"/>
    <property type="project" value="TreeGrafter"/>
</dbReference>
<keyword evidence="4" id="KW-0274">FAD</keyword>
<dbReference type="InterPro" id="IPR006076">
    <property type="entry name" value="FAD-dep_OxRdtase"/>
</dbReference>
<evidence type="ECO:0000256" key="5">
    <source>
        <dbReference type="ARBA" id="ARBA00023002"/>
    </source>
</evidence>
<evidence type="ECO:0000256" key="2">
    <source>
        <dbReference type="ARBA" id="ARBA00010989"/>
    </source>
</evidence>
<sequence>MQYSFINGADTASADINKMFRAFYNGDELYHKLALRARETFVQWDKEIRGMSPEEAKRKYNIDNLRVLDQCGSLRLDKGAVLPKYLVDTLQDFKNSGLRDTQYNIDDEEDMKRAEENGLAVKFKDHFGENPYLREVVGTFDSTSGILAANNACLIVATILREKGVKFITGEAGTIKHLIEKDNGSVEGFLTADGKEHWAALSIVACGPWSSSLLPELAGLSEAQNGNVILIKKPGDRKDLLKKYSSENFPLVLWKTSKEVEREKFGGIGIFPINSPEGFVKLIVRQRKYNNPTRLSSGTVTSVPVTSNSKPSETRLSKHILTQVKQFIKVFLPDLTEFGIYTTRLLWYTDSINNDFIIDNVPGRKNCVIVTGGSGHGFKFLPVLGQFAVDVIEGNKTEFTQRFKWRDPKDHYDVNTISTVLTGEAAYYDQELATDEDLKFTEEELKSPVKLT</sequence>